<evidence type="ECO:0000313" key="7">
    <source>
        <dbReference type="EMBL" id="MBN7798516.1"/>
    </source>
</evidence>
<dbReference type="GO" id="GO:0005840">
    <property type="term" value="C:ribosome"/>
    <property type="evidence" value="ECO:0007669"/>
    <property type="project" value="UniProtKB-KW"/>
</dbReference>
<evidence type="ECO:0000313" key="8">
    <source>
        <dbReference type="Proteomes" id="UP000664303"/>
    </source>
</evidence>
<comment type="subcellular location">
    <subcellularLocation>
        <location evidence="5">Cytoplasm</location>
    </subcellularLocation>
</comment>
<dbReference type="GO" id="GO:0008999">
    <property type="term" value="F:protein-N-terminal-alanine acetyltransferase activity"/>
    <property type="evidence" value="ECO:0007669"/>
    <property type="project" value="UniProtKB-EC"/>
</dbReference>
<dbReference type="RefSeq" id="WP_206561962.1">
    <property type="nucleotide sequence ID" value="NZ_JAFKCZ010000015.1"/>
</dbReference>
<dbReference type="CDD" id="cd04301">
    <property type="entry name" value="NAT_SF"/>
    <property type="match status" value="1"/>
</dbReference>
<comment type="catalytic activity">
    <reaction evidence="5">
        <text>N-terminal L-alanyl-[ribosomal protein bS18] + acetyl-CoA = N-terminal N(alpha)-acetyl-L-alanyl-[ribosomal protein bS18] + CoA + H(+)</text>
        <dbReference type="Rhea" id="RHEA:43756"/>
        <dbReference type="Rhea" id="RHEA-COMP:10676"/>
        <dbReference type="Rhea" id="RHEA-COMP:10677"/>
        <dbReference type="ChEBI" id="CHEBI:15378"/>
        <dbReference type="ChEBI" id="CHEBI:57287"/>
        <dbReference type="ChEBI" id="CHEBI:57288"/>
        <dbReference type="ChEBI" id="CHEBI:64718"/>
        <dbReference type="ChEBI" id="CHEBI:83683"/>
        <dbReference type="EC" id="2.3.1.266"/>
    </reaction>
</comment>
<keyword evidence="4" id="KW-0012">Acyltransferase</keyword>
<dbReference type="PROSITE" id="PS51186">
    <property type="entry name" value="GNAT"/>
    <property type="match status" value="1"/>
</dbReference>
<name>A0A939DI00_9GAMM</name>
<dbReference type="GO" id="GO:0005737">
    <property type="term" value="C:cytoplasm"/>
    <property type="evidence" value="ECO:0007669"/>
    <property type="project" value="UniProtKB-SubCell"/>
</dbReference>
<keyword evidence="7" id="KW-0687">Ribonucleoprotein</keyword>
<dbReference type="InterPro" id="IPR006464">
    <property type="entry name" value="AcTrfase_RimI/Ard1"/>
</dbReference>
<dbReference type="Gene3D" id="3.40.630.30">
    <property type="match status" value="1"/>
</dbReference>
<comment type="function">
    <text evidence="5">Acetylates the N-terminal alanine of ribosomal protein bS18.</text>
</comment>
<comment type="caution">
    <text evidence="7">The sequence shown here is derived from an EMBL/GenBank/DDBJ whole genome shotgun (WGS) entry which is preliminary data.</text>
</comment>
<evidence type="ECO:0000256" key="5">
    <source>
        <dbReference type="RuleBase" id="RU363094"/>
    </source>
</evidence>
<evidence type="ECO:0000256" key="2">
    <source>
        <dbReference type="ARBA" id="ARBA00022490"/>
    </source>
</evidence>
<evidence type="ECO:0000256" key="3">
    <source>
        <dbReference type="ARBA" id="ARBA00022679"/>
    </source>
</evidence>
<dbReference type="InterPro" id="IPR050680">
    <property type="entry name" value="YpeA/RimI_acetyltransf"/>
</dbReference>
<dbReference type="InterPro" id="IPR000182">
    <property type="entry name" value="GNAT_dom"/>
</dbReference>
<evidence type="ECO:0000256" key="4">
    <source>
        <dbReference type="ARBA" id="ARBA00023315"/>
    </source>
</evidence>
<dbReference type="EC" id="2.3.1.266" evidence="5"/>
<protein>
    <recommendedName>
        <fullName evidence="5">[Ribosomal protein bS18]-alanine N-acetyltransferase</fullName>
        <ecNumber evidence="5">2.3.1.266</ecNumber>
    </recommendedName>
</protein>
<keyword evidence="7" id="KW-0689">Ribosomal protein</keyword>
<evidence type="ECO:0000259" key="6">
    <source>
        <dbReference type="PROSITE" id="PS51186"/>
    </source>
</evidence>
<keyword evidence="3" id="KW-0808">Transferase</keyword>
<dbReference type="SUPFAM" id="SSF55729">
    <property type="entry name" value="Acyl-CoA N-acyltransferases (Nat)"/>
    <property type="match status" value="1"/>
</dbReference>
<keyword evidence="8" id="KW-1185">Reference proteome</keyword>
<dbReference type="Proteomes" id="UP000664303">
    <property type="component" value="Unassembled WGS sequence"/>
</dbReference>
<gene>
    <name evidence="7" type="primary">rimI</name>
    <name evidence="7" type="ORF">JYP50_18080</name>
</gene>
<proteinExistence type="inferred from homology"/>
<evidence type="ECO:0000256" key="1">
    <source>
        <dbReference type="ARBA" id="ARBA00005395"/>
    </source>
</evidence>
<dbReference type="PANTHER" id="PTHR43420:SF51">
    <property type="entry name" value="PEPTIDYL-LYSINE N-ACETYLTRANSFERASE YIAC"/>
    <property type="match status" value="1"/>
</dbReference>
<dbReference type="PANTHER" id="PTHR43420">
    <property type="entry name" value="ACETYLTRANSFERASE"/>
    <property type="match status" value="1"/>
</dbReference>
<reference evidence="7" key="1">
    <citation type="submission" date="2021-02" db="EMBL/GenBank/DDBJ databases">
        <title>PHA producing bacteria isolated from coastal sediment in Guangdong, Shenzhen.</title>
        <authorList>
            <person name="Zheng W."/>
            <person name="Yu S."/>
            <person name="Huang Y."/>
        </authorList>
    </citation>
    <scope>NUCLEOTIDE SEQUENCE</scope>
    <source>
        <strain evidence="7">TN14-10</strain>
    </source>
</reference>
<accession>A0A939DI00</accession>
<keyword evidence="2 5" id="KW-0963">Cytoplasm</keyword>
<dbReference type="NCBIfam" id="TIGR01575">
    <property type="entry name" value="rimI"/>
    <property type="match status" value="1"/>
</dbReference>
<dbReference type="EMBL" id="JAFKCZ010000015">
    <property type="protein sequence ID" value="MBN7798516.1"/>
    <property type="molecule type" value="Genomic_DNA"/>
</dbReference>
<dbReference type="InterPro" id="IPR016181">
    <property type="entry name" value="Acyl_CoA_acyltransferase"/>
</dbReference>
<sequence length="142" mass="15726">MAAIDLLGAFSPWSERQFLAACAEAGSGAGALVAEVDGRVAGFLVWQRVLDEASIHNVAVAPRARRRGIARDLVRHLRGELPDDTTRCLLEVRASNHGALALYRGLGFVEDGRRRNYYPVEHGREDAVLMSLDLQEMQRERT</sequence>
<dbReference type="Pfam" id="PF00583">
    <property type="entry name" value="Acetyltransf_1"/>
    <property type="match status" value="1"/>
</dbReference>
<comment type="similarity">
    <text evidence="1 5">Belongs to the acetyltransferase family. RimI subfamily.</text>
</comment>
<dbReference type="AlphaFoldDB" id="A0A939DI00"/>
<organism evidence="7 8">
    <name type="scientific">Parahaliea mediterranea</name>
    <dbReference type="NCBI Taxonomy" id="651086"/>
    <lineage>
        <taxon>Bacteria</taxon>
        <taxon>Pseudomonadati</taxon>
        <taxon>Pseudomonadota</taxon>
        <taxon>Gammaproteobacteria</taxon>
        <taxon>Cellvibrionales</taxon>
        <taxon>Halieaceae</taxon>
        <taxon>Parahaliea</taxon>
    </lineage>
</organism>
<feature type="domain" description="N-acetyltransferase" evidence="6">
    <location>
        <begin position="1"/>
        <end position="135"/>
    </location>
</feature>